<dbReference type="SUPFAM" id="SSF53448">
    <property type="entry name" value="Nucleotide-diphospho-sugar transferases"/>
    <property type="match status" value="1"/>
</dbReference>
<dbReference type="InterPro" id="IPR029044">
    <property type="entry name" value="Nucleotide-diphossugar_trans"/>
</dbReference>
<dbReference type="PANTHER" id="PTHR43584">
    <property type="entry name" value="NUCLEOTIDYL TRANSFERASE"/>
    <property type="match status" value="1"/>
</dbReference>
<dbReference type="RefSeq" id="WP_322464942.1">
    <property type="nucleotide sequence ID" value="NZ_JAXOJX010000008.1"/>
</dbReference>
<dbReference type="EMBL" id="JAXOJX010000008">
    <property type="protein sequence ID" value="MDZ5456360.1"/>
    <property type="molecule type" value="Genomic_DNA"/>
</dbReference>
<accession>A0ABU5ICF8</accession>
<keyword evidence="1" id="KW-0808">Transferase</keyword>
<dbReference type="Proteomes" id="UP001293718">
    <property type="component" value="Unassembled WGS sequence"/>
</dbReference>
<evidence type="ECO:0000313" key="5">
    <source>
        <dbReference type="Proteomes" id="UP001293718"/>
    </source>
</evidence>
<dbReference type="CDD" id="cd06422">
    <property type="entry name" value="NTP_transferase_like_1"/>
    <property type="match status" value="1"/>
</dbReference>
<dbReference type="InterPro" id="IPR005835">
    <property type="entry name" value="NTP_transferase_dom"/>
</dbReference>
<dbReference type="Pfam" id="PF00483">
    <property type="entry name" value="NTP_transferase"/>
    <property type="match status" value="1"/>
</dbReference>
<sequence length="236" mass="25923">MTVTALILAAGRGERMRPLSDQTPKPLLSVQGRRLIEWHLFNLARAGVRRVVVNTAWLEEQFEPALGDGARYGVEILYSHEGHDHGGALETAGGMKKALPLLGEIFWVVSGDVFTPQFPFDADAVRRFEACGQLGKLWLTGNPLHHPAGDFGIRDGLAVREADEKFTWTSLGLFRRSFVEELMADLPPGAKAPLRPYLEAAMARRALGAERWSGAWTDVGTPERLAALNAQDGRQA</sequence>
<evidence type="ECO:0000256" key="1">
    <source>
        <dbReference type="ARBA" id="ARBA00022679"/>
    </source>
</evidence>
<proteinExistence type="predicted"/>
<protein>
    <submittedName>
        <fullName evidence="4">Nucleotidyltransferase family protein</fullName>
    </submittedName>
</protein>
<feature type="domain" description="Nucleotidyl transferase" evidence="3">
    <location>
        <begin position="5"/>
        <end position="232"/>
    </location>
</feature>
<dbReference type="InterPro" id="IPR050065">
    <property type="entry name" value="GlmU-like"/>
</dbReference>
<keyword evidence="5" id="KW-1185">Reference proteome</keyword>
<evidence type="ECO:0000313" key="4">
    <source>
        <dbReference type="EMBL" id="MDZ5456360.1"/>
    </source>
</evidence>
<dbReference type="PANTHER" id="PTHR43584:SF8">
    <property type="entry name" value="N-ACETYLMURAMATE ALPHA-1-PHOSPHATE URIDYLYLTRANSFERASE"/>
    <property type="match status" value="1"/>
</dbReference>
<comment type="caution">
    <text evidence="4">The sequence shown here is derived from an EMBL/GenBank/DDBJ whole genome shotgun (WGS) entry which is preliminary data.</text>
</comment>
<dbReference type="Gene3D" id="3.90.550.10">
    <property type="entry name" value="Spore Coat Polysaccharide Biosynthesis Protein SpsA, Chain A"/>
    <property type="match status" value="1"/>
</dbReference>
<name>A0ABU5ICF8_9BURK</name>
<organism evidence="4 5">
    <name type="scientific">Azohydromonas lata</name>
    <dbReference type="NCBI Taxonomy" id="45677"/>
    <lineage>
        <taxon>Bacteria</taxon>
        <taxon>Pseudomonadati</taxon>
        <taxon>Pseudomonadota</taxon>
        <taxon>Betaproteobacteria</taxon>
        <taxon>Burkholderiales</taxon>
        <taxon>Sphaerotilaceae</taxon>
        <taxon>Azohydromonas</taxon>
    </lineage>
</organism>
<evidence type="ECO:0000256" key="2">
    <source>
        <dbReference type="ARBA" id="ARBA00022695"/>
    </source>
</evidence>
<reference evidence="4 5" key="1">
    <citation type="submission" date="2023-11" db="EMBL/GenBank/DDBJ databases">
        <title>Draft genome of Azohydromonas lata strain H1 (DSM1123), a polyhydroxyalkanoate producer.</title>
        <authorList>
            <person name="Traversa D."/>
            <person name="D'Addabbo P."/>
            <person name="Pazzani C."/>
            <person name="Manzari C."/>
            <person name="Chiara M."/>
            <person name="Scrascia M."/>
        </authorList>
    </citation>
    <scope>NUCLEOTIDE SEQUENCE [LARGE SCALE GENOMIC DNA]</scope>
    <source>
        <strain evidence="4 5">H1</strain>
    </source>
</reference>
<gene>
    <name evidence="4" type="ORF">SM757_07215</name>
</gene>
<keyword evidence="2" id="KW-0548">Nucleotidyltransferase</keyword>
<evidence type="ECO:0000259" key="3">
    <source>
        <dbReference type="Pfam" id="PF00483"/>
    </source>
</evidence>